<evidence type="ECO:0000313" key="2">
    <source>
        <dbReference type="EMBL" id="GAA0734083.1"/>
    </source>
</evidence>
<dbReference type="EMBL" id="BAAACG010000003">
    <property type="protein sequence ID" value="GAA0734083.1"/>
    <property type="molecule type" value="Genomic_DNA"/>
</dbReference>
<sequence>MKLEVNMVVSNAREAADYYSNLFNATILSKTDETSEMNETRMKLGNTEIRVLNENKDYGLIAPSEGSTSSMWLNLYVKDIESSFNNAVSQGCKVISPINDFPEIPARNAVISDKFNHVWVINQKYD</sequence>
<feature type="domain" description="VOC" evidence="1">
    <location>
        <begin position="1"/>
        <end position="124"/>
    </location>
</feature>
<dbReference type="PANTHER" id="PTHR34109:SF1">
    <property type="entry name" value="VOC DOMAIN-CONTAINING PROTEIN"/>
    <property type="match status" value="1"/>
</dbReference>
<organism evidence="2 3">
    <name type="scientific">Clostridium oceanicum</name>
    <dbReference type="NCBI Taxonomy" id="1543"/>
    <lineage>
        <taxon>Bacteria</taxon>
        <taxon>Bacillati</taxon>
        <taxon>Bacillota</taxon>
        <taxon>Clostridia</taxon>
        <taxon>Eubacteriales</taxon>
        <taxon>Clostridiaceae</taxon>
        <taxon>Clostridium</taxon>
    </lineage>
</organism>
<dbReference type="InterPro" id="IPR004360">
    <property type="entry name" value="Glyas_Fos-R_dOase_dom"/>
</dbReference>
<dbReference type="RefSeq" id="WP_343758678.1">
    <property type="nucleotide sequence ID" value="NZ_BAAACG010000003.1"/>
</dbReference>
<protein>
    <recommendedName>
        <fullName evidence="1">VOC domain-containing protein</fullName>
    </recommendedName>
</protein>
<comment type="caution">
    <text evidence="2">The sequence shown here is derived from an EMBL/GenBank/DDBJ whole genome shotgun (WGS) entry which is preliminary data.</text>
</comment>
<name>A0ABP3UKA2_9CLOT</name>
<dbReference type="Pfam" id="PF00903">
    <property type="entry name" value="Glyoxalase"/>
    <property type="match status" value="1"/>
</dbReference>
<dbReference type="PROSITE" id="PS51819">
    <property type="entry name" value="VOC"/>
    <property type="match status" value="1"/>
</dbReference>
<gene>
    <name evidence="2" type="ORF">GCM10008906_05820</name>
</gene>
<accession>A0ABP3UKA2</accession>
<evidence type="ECO:0000313" key="3">
    <source>
        <dbReference type="Proteomes" id="UP001501510"/>
    </source>
</evidence>
<dbReference type="SUPFAM" id="SSF54593">
    <property type="entry name" value="Glyoxalase/Bleomycin resistance protein/Dihydroxybiphenyl dioxygenase"/>
    <property type="match status" value="1"/>
</dbReference>
<dbReference type="Proteomes" id="UP001501510">
    <property type="component" value="Unassembled WGS sequence"/>
</dbReference>
<dbReference type="InterPro" id="IPR029068">
    <property type="entry name" value="Glyas_Bleomycin-R_OHBP_Dase"/>
</dbReference>
<proteinExistence type="predicted"/>
<evidence type="ECO:0000259" key="1">
    <source>
        <dbReference type="PROSITE" id="PS51819"/>
    </source>
</evidence>
<dbReference type="Gene3D" id="3.10.180.10">
    <property type="entry name" value="2,3-Dihydroxybiphenyl 1,2-Dioxygenase, domain 1"/>
    <property type="match status" value="1"/>
</dbReference>
<reference evidence="3" key="1">
    <citation type="journal article" date="2019" name="Int. J. Syst. Evol. Microbiol.">
        <title>The Global Catalogue of Microorganisms (GCM) 10K type strain sequencing project: providing services to taxonomists for standard genome sequencing and annotation.</title>
        <authorList>
            <consortium name="The Broad Institute Genomics Platform"/>
            <consortium name="The Broad Institute Genome Sequencing Center for Infectious Disease"/>
            <person name="Wu L."/>
            <person name="Ma J."/>
        </authorList>
    </citation>
    <scope>NUCLEOTIDE SEQUENCE [LARGE SCALE GENOMIC DNA]</scope>
    <source>
        <strain evidence="3">JCM 1407</strain>
    </source>
</reference>
<dbReference type="PANTHER" id="PTHR34109">
    <property type="entry name" value="BNAUNNG04460D PROTEIN-RELATED"/>
    <property type="match status" value="1"/>
</dbReference>
<keyword evidence="3" id="KW-1185">Reference proteome</keyword>
<dbReference type="InterPro" id="IPR037523">
    <property type="entry name" value="VOC_core"/>
</dbReference>